<evidence type="ECO:0000256" key="10">
    <source>
        <dbReference type="ARBA" id="ARBA00023027"/>
    </source>
</evidence>
<dbReference type="AlphaFoldDB" id="S7VJW4"/>
<feature type="binding site" evidence="11">
    <location>
        <begin position="88"/>
        <end position="92"/>
    </location>
    <ligand>
        <name>substrate</name>
    </ligand>
</feature>
<evidence type="ECO:0000313" key="14">
    <source>
        <dbReference type="Proteomes" id="UP000014977"/>
    </source>
</evidence>
<dbReference type="InterPro" id="IPR012135">
    <property type="entry name" value="Dihydroorotate_DH_1_2"/>
</dbReference>
<feature type="binding site" evidence="11">
    <location>
        <position position="210"/>
    </location>
    <ligand>
        <name>FMN</name>
        <dbReference type="ChEBI" id="CHEBI:58210"/>
    </ligand>
</feature>
<sequence>MTFQKRDDMPEATDLTADLKPDLTTRIGGVLLKNPVMTASGTFGYGREYSPFIDLNRLGAIVVKGLSLSPAKGNPPQRIAETPCGMLNAIGLENVGLDAFVEKKLPFLRSIATPTWINIYGKTVEEYAELARRIDDIEGIAGIELNISCPNVKTGGIAFGVDPQMANEVVEAVRKRTSRPLMVKLSPNVTDITQIARSAIDGGADALSLINTITGMAVDIHRRRSKIANITGGLSGPAIKPVALRMVWQVAQMSEVPVVGIGGIAKAEDALEFIIAGAAAVQIGTANFIDPTVSVQIVDGIERYMITHGISRLTELIGSLET</sequence>
<evidence type="ECO:0000256" key="5">
    <source>
        <dbReference type="ARBA" id="ARBA00022490"/>
    </source>
</evidence>
<dbReference type="NCBIfam" id="NF005574">
    <property type="entry name" value="PRK07259.1"/>
    <property type="match status" value="1"/>
</dbReference>
<dbReference type="InterPro" id="IPR024920">
    <property type="entry name" value="Dihydroorotate_DH_1"/>
</dbReference>
<dbReference type="Proteomes" id="UP000014977">
    <property type="component" value="Unassembled WGS sequence"/>
</dbReference>
<feature type="binding site" evidence="11">
    <location>
        <begin position="211"/>
        <end position="212"/>
    </location>
    <ligand>
        <name>substrate</name>
    </ligand>
</feature>
<reference evidence="13 14" key="1">
    <citation type="journal article" date="2013" name="Genome Announc.">
        <title>Draft genome sequences for three mercury-methylating, sulfate-reducing bacteria.</title>
        <authorList>
            <person name="Brown S.D."/>
            <person name="Hurt R.A.Jr."/>
            <person name="Gilmour C.C."/>
            <person name="Elias D.A."/>
        </authorList>
    </citation>
    <scope>NUCLEOTIDE SEQUENCE [LARGE SCALE GENOMIC DNA]</scope>
    <source>
        <strain evidence="13 14">DSM 2059</strain>
    </source>
</reference>
<comment type="catalytic activity">
    <reaction evidence="11">
        <text>(S)-dihydroorotate + A = orotate + AH2</text>
        <dbReference type="Rhea" id="RHEA:18073"/>
        <dbReference type="ChEBI" id="CHEBI:13193"/>
        <dbReference type="ChEBI" id="CHEBI:17499"/>
        <dbReference type="ChEBI" id="CHEBI:30839"/>
        <dbReference type="ChEBI" id="CHEBI:30864"/>
    </reaction>
</comment>
<dbReference type="InterPro" id="IPR033888">
    <property type="entry name" value="DHOD_1B"/>
</dbReference>
<dbReference type="GO" id="GO:0006207">
    <property type="term" value="P:'de novo' pyrimidine nucleobase biosynthetic process"/>
    <property type="evidence" value="ECO:0007669"/>
    <property type="project" value="TreeGrafter"/>
</dbReference>
<comment type="subcellular location">
    <subcellularLocation>
        <location evidence="1 11">Cytoplasm</location>
    </subcellularLocation>
</comment>
<evidence type="ECO:0000256" key="2">
    <source>
        <dbReference type="ARBA" id="ARBA00004725"/>
    </source>
</evidence>
<feature type="binding site" evidence="11">
    <location>
        <position position="146"/>
    </location>
    <ligand>
        <name>substrate</name>
    </ligand>
</feature>
<comment type="caution">
    <text evidence="13">The sequence shown here is derived from an EMBL/GenBank/DDBJ whole genome shotgun (WGS) entry which is preliminary data.</text>
</comment>
<dbReference type="HAMAP" id="MF_00224">
    <property type="entry name" value="DHO_dh_type1"/>
    <property type="match status" value="1"/>
</dbReference>
<comment type="similarity">
    <text evidence="3 11">Belongs to the dihydroorotate dehydrogenase family. Type 1 subfamily.</text>
</comment>
<dbReference type="InterPro" id="IPR013785">
    <property type="entry name" value="Aldolase_TIM"/>
</dbReference>
<dbReference type="GO" id="GO:0005737">
    <property type="term" value="C:cytoplasm"/>
    <property type="evidence" value="ECO:0007669"/>
    <property type="project" value="UniProtKB-SubCell"/>
</dbReference>
<evidence type="ECO:0000256" key="6">
    <source>
        <dbReference type="ARBA" id="ARBA00022630"/>
    </source>
</evidence>
<dbReference type="EC" id="1.3.-.-" evidence="11"/>
<dbReference type="PIRSF" id="PIRSF000164">
    <property type="entry name" value="DHO_oxidase"/>
    <property type="match status" value="1"/>
</dbReference>
<gene>
    <name evidence="11" type="primary">pyrD</name>
    <name evidence="13" type="ORF">dsmv_3769</name>
</gene>
<feature type="binding site" evidence="11">
    <location>
        <position position="40"/>
    </location>
    <ligand>
        <name>FMN</name>
        <dbReference type="ChEBI" id="CHEBI:58210"/>
    </ligand>
</feature>
<feature type="binding site" evidence="11">
    <location>
        <position position="146"/>
    </location>
    <ligand>
        <name>FMN</name>
        <dbReference type="ChEBI" id="CHEBI:58210"/>
    </ligand>
</feature>
<accession>S7VJW4</accession>
<dbReference type="GO" id="GO:0004152">
    <property type="term" value="F:dihydroorotate dehydrogenase activity"/>
    <property type="evidence" value="ECO:0007669"/>
    <property type="project" value="UniProtKB-UniRule"/>
</dbReference>
<comment type="pathway">
    <text evidence="2 11">Pyrimidine metabolism; UMP biosynthesis via de novo pathway.</text>
</comment>
<keyword evidence="7 11" id="KW-0288">FMN</keyword>
<keyword evidence="9 11" id="KW-0560">Oxidoreductase</keyword>
<feature type="binding site" evidence="11">
    <location>
        <begin position="284"/>
        <end position="285"/>
    </location>
    <ligand>
        <name>FMN</name>
        <dbReference type="ChEBI" id="CHEBI:58210"/>
    </ligand>
</feature>
<dbReference type="Pfam" id="PF01180">
    <property type="entry name" value="DHO_dh"/>
    <property type="match status" value="1"/>
</dbReference>
<dbReference type="SUPFAM" id="SSF51395">
    <property type="entry name" value="FMN-linked oxidoreductases"/>
    <property type="match status" value="1"/>
</dbReference>
<dbReference type="UniPathway" id="UPA00070"/>
<feature type="binding site" evidence="11">
    <location>
        <position position="118"/>
    </location>
    <ligand>
        <name>FMN</name>
        <dbReference type="ChEBI" id="CHEBI:58210"/>
    </ligand>
</feature>
<keyword evidence="8 11" id="KW-0665">Pyrimidine biosynthesis</keyword>
<dbReference type="EMBL" id="ATHJ01000015">
    <property type="protein sequence ID" value="EPR44843.1"/>
    <property type="molecule type" value="Genomic_DNA"/>
</dbReference>
<dbReference type="NCBIfam" id="TIGR01037">
    <property type="entry name" value="pyrD_sub1_fam"/>
    <property type="match status" value="1"/>
</dbReference>
<dbReference type="InterPro" id="IPR005720">
    <property type="entry name" value="Dihydroorotate_DH_cat"/>
</dbReference>
<evidence type="ECO:0000259" key="12">
    <source>
        <dbReference type="Pfam" id="PF01180"/>
    </source>
</evidence>
<evidence type="ECO:0000256" key="4">
    <source>
        <dbReference type="ARBA" id="ARBA00011669"/>
    </source>
</evidence>
<comment type="cofactor">
    <cofactor evidence="11">
        <name>FMN</name>
        <dbReference type="ChEBI" id="CHEBI:58210"/>
    </cofactor>
    <text evidence="11">Binds 1 FMN per subunit.</text>
</comment>
<feature type="active site" description="Nucleophile" evidence="11">
    <location>
        <position position="149"/>
    </location>
</feature>
<feature type="binding site" evidence="11">
    <location>
        <begin position="64"/>
        <end position="65"/>
    </location>
    <ligand>
        <name>FMN</name>
        <dbReference type="ChEBI" id="CHEBI:58210"/>
    </ligand>
</feature>
<evidence type="ECO:0000256" key="8">
    <source>
        <dbReference type="ARBA" id="ARBA00022975"/>
    </source>
</evidence>
<dbReference type="CDD" id="cd04740">
    <property type="entry name" value="DHOD_1B_like"/>
    <property type="match status" value="1"/>
</dbReference>
<protein>
    <recommendedName>
        <fullName evidence="11">Dihydroorotate dehydrogenase</fullName>
        <shortName evidence="11">DHOD</shortName>
        <shortName evidence="11">DHODase</shortName>
        <shortName evidence="11">DHOdehase</shortName>
        <ecNumber evidence="11">1.3.-.-</ecNumber>
    </recommendedName>
</protein>
<feature type="binding site" evidence="11">
    <location>
        <begin position="262"/>
        <end position="263"/>
    </location>
    <ligand>
        <name>FMN</name>
        <dbReference type="ChEBI" id="CHEBI:58210"/>
    </ligand>
</feature>
<dbReference type="PANTHER" id="PTHR48109:SF1">
    <property type="entry name" value="DIHYDROOROTATE DEHYDROGENASE (FUMARATE)"/>
    <property type="match status" value="1"/>
</dbReference>
<dbReference type="STRING" id="897.B2D07_10480"/>
<evidence type="ECO:0000256" key="7">
    <source>
        <dbReference type="ARBA" id="ARBA00022643"/>
    </source>
</evidence>
<feature type="binding site" evidence="11">
    <location>
        <position position="184"/>
    </location>
    <ligand>
        <name>FMN</name>
        <dbReference type="ChEBI" id="CHEBI:58210"/>
    </ligand>
</feature>
<feature type="binding site" evidence="11">
    <location>
        <position position="64"/>
    </location>
    <ligand>
        <name>substrate</name>
    </ligand>
</feature>
<keyword evidence="6 11" id="KW-0285">Flavoprotein</keyword>
<evidence type="ECO:0000256" key="11">
    <source>
        <dbReference type="HAMAP-Rule" id="MF_00224"/>
    </source>
</evidence>
<evidence type="ECO:0000313" key="13">
    <source>
        <dbReference type="EMBL" id="EPR44843.1"/>
    </source>
</evidence>
<keyword evidence="5 11" id="KW-0963">Cytoplasm</keyword>
<dbReference type="FunFam" id="3.20.20.70:FF:000027">
    <property type="entry name" value="Dihydropyrimidine dehydrogenase [NADP(+)]"/>
    <property type="match status" value="1"/>
</dbReference>
<evidence type="ECO:0000256" key="1">
    <source>
        <dbReference type="ARBA" id="ARBA00004496"/>
    </source>
</evidence>
<keyword evidence="14" id="KW-1185">Reference proteome</keyword>
<evidence type="ECO:0000256" key="3">
    <source>
        <dbReference type="ARBA" id="ARBA00008008"/>
    </source>
</evidence>
<evidence type="ECO:0000256" key="9">
    <source>
        <dbReference type="ARBA" id="ARBA00023002"/>
    </source>
</evidence>
<proteinExistence type="inferred from homology"/>
<dbReference type="PANTHER" id="PTHR48109">
    <property type="entry name" value="DIHYDROOROTATE DEHYDROGENASE (QUINONE), MITOCHONDRIAL-RELATED"/>
    <property type="match status" value="1"/>
</dbReference>
<organism evidence="13 14">
    <name type="scientific">Desulfococcus multivorans DSM 2059</name>
    <dbReference type="NCBI Taxonomy" id="1121405"/>
    <lineage>
        <taxon>Bacteria</taxon>
        <taxon>Pseudomonadati</taxon>
        <taxon>Thermodesulfobacteriota</taxon>
        <taxon>Desulfobacteria</taxon>
        <taxon>Desulfobacterales</taxon>
        <taxon>Desulfococcaceae</taxon>
        <taxon>Desulfococcus</taxon>
    </lineage>
</organism>
<name>S7VJW4_DESML</name>
<dbReference type="PATRIC" id="fig|1121405.3.peg.255"/>
<feature type="binding site" evidence="11">
    <location>
        <position position="236"/>
    </location>
    <ligand>
        <name>FMN</name>
        <dbReference type="ChEBI" id="CHEBI:58210"/>
    </ligand>
</feature>
<dbReference type="Gene3D" id="3.20.20.70">
    <property type="entry name" value="Aldolase class I"/>
    <property type="match status" value="1"/>
</dbReference>
<dbReference type="eggNOG" id="COG0167">
    <property type="taxonomic scope" value="Bacteria"/>
</dbReference>
<dbReference type="InterPro" id="IPR049622">
    <property type="entry name" value="Dihydroorotate_DH_I"/>
</dbReference>
<comment type="subunit">
    <text evidence="4">Heterotetramer of 2 PyrK and 2 PyrD type B subunits.</text>
</comment>
<feature type="domain" description="Dihydroorotate dehydrogenase catalytic" evidence="12">
    <location>
        <begin position="23"/>
        <end position="305"/>
    </location>
</feature>
<comment type="function">
    <text evidence="11">Catalyzes the conversion of dihydroorotate to orotate.</text>
</comment>
<dbReference type="InterPro" id="IPR050074">
    <property type="entry name" value="DHO_dehydrogenase"/>
</dbReference>
<keyword evidence="10" id="KW-0520">NAD</keyword>
<dbReference type="GO" id="GO:0044205">
    <property type="term" value="P:'de novo' UMP biosynthetic process"/>
    <property type="evidence" value="ECO:0007669"/>
    <property type="project" value="UniProtKB-UniRule"/>
</dbReference>